<dbReference type="Gene3D" id="3.40.50.11180">
    <property type="match status" value="1"/>
</dbReference>
<dbReference type="SUPFAM" id="SSF52540">
    <property type="entry name" value="P-loop containing nucleoside triphosphate hydrolases"/>
    <property type="match status" value="4"/>
</dbReference>
<dbReference type="CDD" id="cd17991">
    <property type="entry name" value="DEXHc_TRCF"/>
    <property type="match status" value="1"/>
</dbReference>
<keyword evidence="6 9" id="KW-0067">ATP-binding</keyword>
<dbReference type="SUPFAM" id="SSF143517">
    <property type="entry name" value="TRCF domain-like"/>
    <property type="match status" value="1"/>
</dbReference>
<evidence type="ECO:0000256" key="4">
    <source>
        <dbReference type="ARBA" id="ARBA00022801"/>
    </source>
</evidence>
<dbReference type="KEGG" id="npy:NPRO_20070"/>
<dbReference type="InterPro" id="IPR004576">
    <property type="entry name" value="Mfd"/>
</dbReference>
<dbReference type="Gene3D" id="2.40.10.170">
    <property type="match status" value="1"/>
</dbReference>
<sequence length="1178" mass="130735">MRAADWSRALGELFPIAQPGSASRRTVAWESICGEARPVLLAGAYLASPRKTLVIVPNVDRALKWQAKLLLCGVSRESVRTLPNGLTALFDDDPPEFVALSDRIAALQALADDDPVIVVATASAALERTLPAHVLREVTFSLKPGVRIEPQALTRRLLKLGYEHHEPVRLPGHFSRRGGIIDVFVMGLDCPVRIEMFGNEVESLRSFDSVTQRSIGKVPGVSFAPSRETLLPSDSGQFVDMLRRSLELEAAALEATYRDSLIEHIEEDVRRFESREYFDRLDLYRPLIHPDACGVVDLIGGDGLVVLDEPLEVEIAALKAQEEMDQALKSRSSRGEMLQGYVSDFLAPVEHLAENVPVLAMGSMNAYPDWLTPDERVAVEANSLSSLHGSPTGLTKSLKQWKSSNHRIVFATDQANRSKAVLAKVDFFPQPVESLDGLGELKPGVYLSQGNLAGGFALPQHQVTVVTDAELFGVARLRLPQKRFLEGSPVTTLLDLKAGDFVVHIQFGIGRYHGLAKRSVDGVEKEFLFLEYAAGDKLFVPTDQLDRVQKYLNPGDIEPKVNRLRGTEWQKTISKAREDARKVAAELIRLYAQRTLVHRRQYGPDTPWQQEMEATFPWVETPSQLAAIKDVKRDLAQAWPMDRLICGDVGYGKTEVALRAAFKAVQDGRQVAVMCPTTILSEQHFRNFQERLGPFDVKIELLNRFRKASERRETLAMLKSGDAEIVIGTHALLSQEIVFKNLGLLIVDEEQKFGVKQKETLKKLRVEVDVLSMSATPIPRTLSMALMDLRQMSLINDPPPGRLPVRTVVRPYSAESVREAILRELSRGGQVFYVFNRVQGIYHVAEKLRKLVPTARIGVGHGQMAESELEPVMMGFLEGEIDVLLSTTIIENGLDIANANTLIVENADRFGLSQLYQLRGRVGRSDSQAYALFFFHPVRDMDDDALARLRAIQEFADLGAGYSLAFRDLQIRGAGEILGTRQHGSMASVGYELYTQLIQEAVSEERAKLLDPSHQGGEGEPESAKLEPLPTLDIPVAALIPESYIPVAAQRLHYYQRIVVSPSSEVLAEVGAEIEDRYGHPPDTVRAMMRVVRCRIAMRDIGISKVEGSGGRLAISFADRAAISPMVWSLLSKRVRECYFSQTQLIWPFSGDALAATERMIAEMQAVIEQVELVSAAD</sequence>
<keyword evidence="7 9" id="KW-0238">DNA-binding</keyword>
<dbReference type="GO" id="GO:0006355">
    <property type="term" value="P:regulation of DNA-templated transcription"/>
    <property type="evidence" value="ECO:0007669"/>
    <property type="project" value="UniProtKB-UniRule"/>
</dbReference>
<evidence type="ECO:0000313" key="13">
    <source>
        <dbReference type="Proteomes" id="UP000662873"/>
    </source>
</evidence>
<dbReference type="SMART" id="SM00487">
    <property type="entry name" value="DEXDc"/>
    <property type="match status" value="1"/>
</dbReference>
<dbReference type="Pfam" id="PF17757">
    <property type="entry name" value="UvrB_inter"/>
    <property type="match status" value="1"/>
</dbReference>
<dbReference type="Gene3D" id="3.90.1150.50">
    <property type="entry name" value="Transcription-repair-coupling factor, D7 domain"/>
    <property type="match status" value="1"/>
</dbReference>
<dbReference type="Pfam" id="PF02559">
    <property type="entry name" value="CarD_TRCF_RID"/>
    <property type="match status" value="1"/>
</dbReference>
<comment type="function">
    <text evidence="9">Couples transcription and DNA repair by recognizing RNA polymerase (RNAP) stalled at DNA lesions. Mediates ATP-dependent release of RNAP and its truncated transcript from the DNA, and recruitment of nucleotide excision repair machinery to the damaged site.</text>
</comment>
<dbReference type="Pfam" id="PF00271">
    <property type="entry name" value="Helicase_C"/>
    <property type="match status" value="1"/>
</dbReference>
<name>A0A809RWZ5_9BACT</name>
<evidence type="ECO:0000256" key="5">
    <source>
        <dbReference type="ARBA" id="ARBA00022806"/>
    </source>
</evidence>
<dbReference type="InterPro" id="IPR011545">
    <property type="entry name" value="DEAD/DEAH_box_helicase_dom"/>
</dbReference>
<gene>
    <name evidence="9" type="primary">mfd</name>
    <name evidence="12" type="ORF">NPRO_20070</name>
</gene>
<dbReference type="GO" id="GO:0003678">
    <property type="term" value="F:DNA helicase activity"/>
    <property type="evidence" value="ECO:0007669"/>
    <property type="project" value="TreeGrafter"/>
</dbReference>
<dbReference type="NCBIfam" id="TIGR00580">
    <property type="entry name" value="mfd"/>
    <property type="match status" value="1"/>
</dbReference>
<accession>A0A809RWZ5</accession>
<dbReference type="InterPro" id="IPR003711">
    <property type="entry name" value="CarD-like/TRCF_RID"/>
</dbReference>
<dbReference type="HAMAP" id="MF_00969">
    <property type="entry name" value="TRCF"/>
    <property type="match status" value="1"/>
</dbReference>
<evidence type="ECO:0000313" key="12">
    <source>
        <dbReference type="EMBL" id="BBO24412.1"/>
    </source>
</evidence>
<dbReference type="PANTHER" id="PTHR47964">
    <property type="entry name" value="ATP-DEPENDENT DNA HELICASE HOMOLOG RECG, CHLOROPLASTIC"/>
    <property type="match status" value="1"/>
</dbReference>
<dbReference type="InterPro" id="IPR014001">
    <property type="entry name" value="Helicase_ATP-bd"/>
</dbReference>
<dbReference type="SMART" id="SM00490">
    <property type="entry name" value="HELICc"/>
    <property type="match status" value="1"/>
</dbReference>
<dbReference type="InterPro" id="IPR037235">
    <property type="entry name" value="TRCF-like_C_D7"/>
</dbReference>
<comment type="similarity">
    <text evidence="9">In the C-terminal section; belongs to the helicase family. RecG subfamily.</text>
</comment>
<dbReference type="GO" id="GO:0016787">
    <property type="term" value="F:hydrolase activity"/>
    <property type="evidence" value="ECO:0007669"/>
    <property type="project" value="UniProtKB-KW"/>
</dbReference>
<dbReference type="Gene3D" id="3.40.50.300">
    <property type="entry name" value="P-loop containing nucleotide triphosphate hydrolases"/>
    <property type="match status" value="2"/>
</dbReference>
<dbReference type="InterPro" id="IPR005118">
    <property type="entry name" value="TRCF_C"/>
</dbReference>
<dbReference type="GO" id="GO:0003684">
    <property type="term" value="F:damaged DNA binding"/>
    <property type="evidence" value="ECO:0007669"/>
    <property type="project" value="InterPro"/>
</dbReference>
<evidence type="ECO:0000256" key="7">
    <source>
        <dbReference type="ARBA" id="ARBA00023125"/>
    </source>
</evidence>
<organism evidence="12 13">
    <name type="scientific">Candidatus Nitrosymbiomonas proteolyticus</name>
    <dbReference type="NCBI Taxonomy" id="2608984"/>
    <lineage>
        <taxon>Bacteria</taxon>
        <taxon>Bacillati</taxon>
        <taxon>Armatimonadota</taxon>
        <taxon>Armatimonadota incertae sedis</taxon>
        <taxon>Candidatus Nitrosymbiomonas</taxon>
    </lineage>
</organism>
<dbReference type="InterPro" id="IPR001650">
    <property type="entry name" value="Helicase_C-like"/>
</dbReference>
<dbReference type="Pfam" id="PF00270">
    <property type="entry name" value="DEAD"/>
    <property type="match status" value="1"/>
</dbReference>
<dbReference type="Gene3D" id="3.30.2060.10">
    <property type="entry name" value="Penicillin-binding protein 1b domain"/>
    <property type="match status" value="1"/>
</dbReference>
<protein>
    <recommendedName>
        <fullName evidence="9">Transcription-repair-coupling factor</fullName>
        <shortName evidence="9">TRCF</shortName>
        <ecNumber evidence="9">3.6.4.-</ecNumber>
    </recommendedName>
</protein>
<keyword evidence="3 9" id="KW-0227">DNA damage</keyword>
<comment type="subcellular location">
    <subcellularLocation>
        <location evidence="9">Cytoplasm</location>
    </subcellularLocation>
</comment>
<dbReference type="GO" id="GO:0005524">
    <property type="term" value="F:ATP binding"/>
    <property type="evidence" value="ECO:0007669"/>
    <property type="project" value="UniProtKB-UniRule"/>
</dbReference>
<feature type="domain" description="Helicase ATP-binding" evidence="10">
    <location>
        <begin position="634"/>
        <end position="795"/>
    </location>
</feature>
<dbReference type="SMART" id="SM00982">
    <property type="entry name" value="TRCF"/>
    <property type="match status" value="1"/>
</dbReference>
<dbReference type="GO" id="GO:0000716">
    <property type="term" value="P:transcription-coupled nucleotide-excision repair, DNA damage recognition"/>
    <property type="evidence" value="ECO:0007669"/>
    <property type="project" value="UniProtKB-UniRule"/>
</dbReference>
<dbReference type="EMBL" id="AP021858">
    <property type="protein sequence ID" value="BBO24412.1"/>
    <property type="molecule type" value="Genomic_DNA"/>
</dbReference>
<evidence type="ECO:0000256" key="6">
    <source>
        <dbReference type="ARBA" id="ARBA00022840"/>
    </source>
</evidence>
<dbReference type="Pfam" id="PF03461">
    <property type="entry name" value="TRCF"/>
    <property type="match status" value="1"/>
</dbReference>
<dbReference type="EC" id="3.6.4.-" evidence="9"/>
<evidence type="ECO:0000259" key="11">
    <source>
        <dbReference type="PROSITE" id="PS51194"/>
    </source>
</evidence>
<dbReference type="SUPFAM" id="SSF141259">
    <property type="entry name" value="CarD-like"/>
    <property type="match status" value="1"/>
</dbReference>
<evidence type="ECO:0000256" key="2">
    <source>
        <dbReference type="ARBA" id="ARBA00022741"/>
    </source>
</evidence>
<evidence type="ECO:0000256" key="3">
    <source>
        <dbReference type="ARBA" id="ARBA00022763"/>
    </source>
</evidence>
<evidence type="ECO:0000259" key="10">
    <source>
        <dbReference type="PROSITE" id="PS51192"/>
    </source>
</evidence>
<proteinExistence type="inferred from homology"/>
<evidence type="ECO:0000256" key="9">
    <source>
        <dbReference type="HAMAP-Rule" id="MF_00969"/>
    </source>
</evidence>
<keyword evidence="5" id="KW-0347">Helicase</keyword>
<dbReference type="GO" id="GO:0005737">
    <property type="term" value="C:cytoplasm"/>
    <property type="evidence" value="ECO:0007669"/>
    <property type="project" value="UniProtKB-SubCell"/>
</dbReference>
<dbReference type="InterPro" id="IPR047112">
    <property type="entry name" value="RecG/Mfd"/>
</dbReference>
<keyword evidence="2 9" id="KW-0547">Nucleotide-binding</keyword>
<dbReference type="InterPro" id="IPR027417">
    <property type="entry name" value="P-loop_NTPase"/>
</dbReference>
<keyword evidence="1 9" id="KW-0963">Cytoplasm</keyword>
<dbReference type="SMART" id="SM01058">
    <property type="entry name" value="CarD_TRCF"/>
    <property type="match status" value="1"/>
</dbReference>
<dbReference type="PROSITE" id="PS51192">
    <property type="entry name" value="HELICASE_ATP_BIND_1"/>
    <property type="match status" value="1"/>
</dbReference>
<reference evidence="12" key="1">
    <citation type="journal article" name="DNA Res.">
        <title>The physiological potential of anammox bacteria as revealed by their core genome structure.</title>
        <authorList>
            <person name="Okubo T."/>
            <person name="Toyoda A."/>
            <person name="Fukuhara K."/>
            <person name="Uchiyama I."/>
            <person name="Harigaya Y."/>
            <person name="Kuroiwa M."/>
            <person name="Suzuki T."/>
            <person name="Murakami Y."/>
            <person name="Suwa Y."/>
            <person name="Takami H."/>
        </authorList>
    </citation>
    <scope>NUCLEOTIDE SEQUENCE</scope>
    <source>
        <strain evidence="12">317325-2</strain>
    </source>
</reference>
<feature type="domain" description="Helicase C-terminal" evidence="11">
    <location>
        <begin position="816"/>
        <end position="972"/>
    </location>
</feature>
<evidence type="ECO:0000256" key="1">
    <source>
        <dbReference type="ARBA" id="ARBA00022490"/>
    </source>
</evidence>
<dbReference type="PROSITE" id="PS51194">
    <property type="entry name" value="HELICASE_CTER"/>
    <property type="match status" value="1"/>
</dbReference>
<dbReference type="AlphaFoldDB" id="A0A809RWZ5"/>
<dbReference type="InterPro" id="IPR036101">
    <property type="entry name" value="CarD-like/TRCF_RID_sf"/>
</dbReference>
<keyword evidence="4 9" id="KW-0378">Hydrolase</keyword>
<dbReference type="PANTHER" id="PTHR47964:SF1">
    <property type="entry name" value="ATP-DEPENDENT DNA HELICASE HOMOLOG RECG, CHLOROPLASTIC"/>
    <property type="match status" value="1"/>
</dbReference>
<dbReference type="InterPro" id="IPR041471">
    <property type="entry name" value="UvrB_inter"/>
</dbReference>
<evidence type="ECO:0000256" key="8">
    <source>
        <dbReference type="ARBA" id="ARBA00023204"/>
    </source>
</evidence>
<comment type="similarity">
    <text evidence="9">In the N-terminal section; belongs to the UvrB family.</text>
</comment>
<dbReference type="Proteomes" id="UP000662873">
    <property type="component" value="Chromosome"/>
</dbReference>
<keyword evidence="8 9" id="KW-0234">DNA repair</keyword>